<gene>
    <name evidence="8" type="ORF">FAS41_07995</name>
</gene>
<dbReference type="GO" id="GO:0004497">
    <property type="term" value="F:monooxygenase activity"/>
    <property type="evidence" value="ECO:0007669"/>
    <property type="project" value="UniProtKB-KW"/>
</dbReference>
<organism evidence="8 9">
    <name type="scientific">Pseudomonas nicosulfuronedens</name>
    <dbReference type="NCBI Taxonomy" id="2571105"/>
    <lineage>
        <taxon>Bacteria</taxon>
        <taxon>Pseudomonadati</taxon>
        <taxon>Pseudomonadota</taxon>
        <taxon>Gammaproteobacteria</taxon>
        <taxon>Pseudomonadales</taxon>
        <taxon>Pseudomonadaceae</taxon>
        <taxon>Pseudomonas</taxon>
    </lineage>
</organism>
<keyword evidence="1 6" id="KW-0285">Flavoprotein</keyword>
<evidence type="ECO:0000256" key="1">
    <source>
        <dbReference type="ARBA" id="ARBA00022630"/>
    </source>
</evidence>
<feature type="binding site" evidence="6">
    <location>
        <position position="58"/>
    </location>
    <ligand>
        <name>FMN</name>
        <dbReference type="ChEBI" id="CHEBI:58210"/>
    </ligand>
</feature>
<proteinExistence type="inferred from homology"/>
<reference evidence="8 9" key="1">
    <citation type="submission" date="2019-04" db="EMBL/GenBank/DDBJ databases">
        <authorList>
            <person name="Li M."/>
        </authorList>
    </citation>
    <scope>NUCLEOTIDE SEQUENCE [LARGE SCALE GENOMIC DNA]</scope>
    <source>
        <strain evidence="8 9">LAM1902</strain>
    </source>
</reference>
<keyword evidence="9" id="KW-1185">Reference proteome</keyword>
<name>A0A5R9R9G5_9PSED</name>
<dbReference type="InterPro" id="IPR011251">
    <property type="entry name" value="Luciferase-like_dom"/>
</dbReference>
<feature type="binding site" evidence="6">
    <location>
        <position position="183"/>
    </location>
    <ligand>
        <name>FMN</name>
        <dbReference type="ChEBI" id="CHEBI:58210"/>
    </ligand>
</feature>
<evidence type="ECO:0000256" key="3">
    <source>
        <dbReference type="ARBA" id="ARBA00023002"/>
    </source>
</evidence>
<dbReference type="Proteomes" id="UP000306635">
    <property type="component" value="Unassembled WGS sequence"/>
</dbReference>
<keyword evidence="4" id="KW-0503">Monooxygenase</keyword>
<protein>
    <submittedName>
        <fullName evidence="8">LLM class flavin-dependent oxidoreductase</fullName>
    </submittedName>
</protein>
<feature type="binding site" evidence="6">
    <location>
        <position position="154"/>
    </location>
    <ligand>
        <name>FMN</name>
        <dbReference type="ChEBI" id="CHEBI:58210"/>
    </ligand>
</feature>
<evidence type="ECO:0000259" key="7">
    <source>
        <dbReference type="Pfam" id="PF00296"/>
    </source>
</evidence>
<keyword evidence="2 6" id="KW-0288">FMN</keyword>
<feature type="binding site" evidence="6">
    <location>
        <position position="150"/>
    </location>
    <ligand>
        <name>FMN</name>
        <dbReference type="ChEBI" id="CHEBI:58210"/>
    </ligand>
</feature>
<sequence length="402" mass="43949">MTAPRQMALGAFLMATGHHLAGWRHPRAHAGGGLDVEHYRALARTAERGCFDAIFLSDTLAMLPGRLEALSRMARTEHFEPLTLLAHLAVSTRHIGLVATVTSSYNDAATVADTFATLEALSGGRSGWNLVTSSNAEEAGNFGRDRHFEHACRYRMAEDFLQRVRQRWRARGVAPVQVLAGASEAGKELAARQAEVLFTAQPELAGAQAFYRDIKQRVVRHGRDPAALKVMPGVLPILGASRAQAEERRAQLQELVQPVVGLSLLSDVAGGFDLSRLPLDGPLPELPPTESGVSRQHLLLELARREGLSIRQLYQRIADARGHRVVAGTAVDIADQLQEWFESGAADGFNIMPPYLPDGLDDFVAQVVPELQHRGLFRRRYSGSTLRDHLGLAHSKETAEHG</sequence>
<dbReference type="OrthoDB" id="6764283at2"/>
<comment type="caution">
    <text evidence="8">The sequence shown here is derived from an EMBL/GenBank/DDBJ whole genome shotgun (WGS) entry which is preliminary data.</text>
</comment>
<accession>A0A5R9R9G5</accession>
<dbReference type="PANTHER" id="PTHR30011">
    <property type="entry name" value="ALKANESULFONATE MONOOXYGENASE-RELATED"/>
    <property type="match status" value="1"/>
</dbReference>
<dbReference type="PIRSF" id="PIRSF000337">
    <property type="entry name" value="NTA_MOA"/>
    <property type="match status" value="1"/>
</dbReference>
<evidence type="ECO:0000256" key="4">
    <source>
        <dbReference type="ARBA" id="ARBA00023033"/>
    </source>
</evidence>
<dbReference type="Pfam" id="PF00296">
    <property type="entry name" value="Bac_luciferase"/>
    <property type="match status" value="1"/>
</dbReference>
<feature type="binding site" evidence="6">
    <location>
        <position position="100"/>
    </location>
    <ligand>
        <name>FMN</name>
        <dbReference type="ChEBI" id="CHEBI:58210"/>
    </ligand>
</feature>
<dbReference type="AlphaFoldDB" id="A0A5R9R9G5"/>
<evidence type="ECO:0000313" key="8">
    <source>
        <dbReference type="EMBL" id="TLX79597.1"/>
    </source>
</evidence>
<dbReference type="InterPro" id="IPR051260">
    <property type="entry name" value="Diverse_substr_monoxygenases"/>
</dbReference>
<dbReference type="CDD" id="cd01095">
    <property type="entry name" value="Nitrilotriacetate_monoxgenase"/>
    <property type="match status" value="1"/>
</dbReference>
<dbReference type="InterPro" id="IPR036661">
    <property type="entry name" value="Luciferase-like_sf"/>
</dbReference>
<dbReference type="RefSeq" id="WP_138521062.1">
    <property type="nucleotide sequence ID" value="NZ_JAOCBK010000008.1"/>
</dbReference>
<dbReference type="PANTHER" id="PTHR30011:SF16">
    <property type="entry name" value="C2H2 FINGER DOMAIN TRANSCRIPTION FACTOR (EUROFUNG)-RELATED"/>
    <property type="match status" value="1"/>
</dbReference>
<evidence type="ECO:0000256" key="2">
    <source>
        <dbReference type="ARBA" id="ARBA00022643"/>
    </source>
</evidence>
<evidence type="ECO:0000256" key="5">
    <source>
        <dbReference type="ARBA" id="ARBA00033748"/>
    </source>
</evidence>
<dbReference type="SUPFAM" id="SSF51679">
    <property type="entry name" value="Bacterial luciferase-like"/>
    <property type="match status" value="1"/>
</dbReference>
<dbReference type="InterPro" id="IPR016215">
    <property type="entry name" value="NTA_MOA"/>
</dbReference>
<comment type="similarity">
    <text evidence="5">Belongs to the NtaA/SnaA/DszA monooxygenase family.</text>
</comment>
<dbReference type="EMBL" id="SWDV01000005">
    <property type="protein sequence ID" value="TLX79597.1"/>
    <property type="molecule type" value="Genomic_DNA"/>
</dbReference>
<dbReference type="Gene3D" id="3.20.20.30">
    <property type="entry name" value="Luciferase-like domain"/>
    <property type="match status" value="1"/>
</dbReference>
<evidence type="ECO:0000256" key="6">
    <source>
        <dbReference type="PIRSR" id="PIRSR000337-1"/>
    </source>
</evidence>
<dbReference type="GO" id="GO:0016705">
    <property type="term" value="F:oxidoreductase activity, acting on paired donors, with incorporation or reduction of molecular oxygen"/>
    <property type="evidence" value="ECO:0007669"/>
    <property type="project" value="InterPro"/>
</dbReference>
<keyword evidence="3" id="KW-0560">Oxidoreductase</keyword>
<evidence type="ECO:0000313" key="9">
    <source>
        <dbReference type="Proteomes" id="UP000306635"/>
    </source>
</evidence>
<feature type="domain" description="Luciferase-like" evidence="7">
    <location>
        <begin position="21"/>
        <end position="345"/>
    </location>
</feature>